<dbReference type="EMBL" id="BPLR01011993">
    <property type="protein sequence ID" value="GIY50541.1"/>
    <property type="molecule type" value="Genomic_DNA"/>
</dbReference>
<evidence type="ECO:0000256" key="1">
    <source>
        <dbReference type="SAM" id="MobiDB-lite"/>
    </source>
</evidence>
<evidence type="ECO:0000313" key="2">
    <source>
        <dbReference type="EMBL" id="GIY50541.1"/>
    </source>
</evidence>
<feature type="compositionally biased region" description="Polar residues" evidence="1">
    <location>
        <begin position="111"/>
        <end position="121"/>
    </location>
</feature>
<accession>A0AAV4TY17</accession>
<name>A0AAV4TY17_CAEEX</name>
<protein>
    <submittedName>
        <fullName evidence="2">Uncharacterized protein</fullName>
    </submittedName>
</protein>
<dbReference type="Proteomes" id="UP001054945">
    <property type="component" value="Unassembled WGS sequence"/>
</dbReference>
<feature type="region of interest" description="Disordered" evidence="1">
    <location>
        <begin position="111"/>
        <end position="130"/>
    </location>
</feature>
<organism evidence="2 3">
    <name type="scientific">Caerostris extrusa</name>
    <name type="common">Bark spider</name>
    <name type="synonym">Caerostris bankana</name>
    <dbReference type="NCBI Taxonomy" id="172846"/>
    <lineage>
        <taxon>Eukaryota</taxon>
        <taxon>Metazoa</taxon>
        <taxon>Ecdysozoa</taxon>
        <taxon>Arthropoda</taxon>
        <taxon>Chelicerata</taxon>
        <taxon>Arachnida</taxon>
        <taxon>Araneae</taxon>
        <taxon>Araneomorphae</taxon>
        <taxon>Entelegynae</taxon>
        <taxon>Araneoidea</taxon>
        <taxon>Araneidae</taxon>
        <taxon>Caerostris</taxon>
    </lineage>
</organism>
<comment type="caution">
    <text evidence="2">The sequence shown here is derived from an EMBL/GenBank/DDBJ whole genome shotgun (WGS) entry which is preliminary data.</text>
</comment>
<reference evidence="2 3" key="1">
    <citation type="submission" date="2021-06" db="EMBL/GenBank/DDBJ databases">
        <title>Caerostris extrusa draft genome.</title>
        <authorList>
            <person name="Kono N."/>
            <person name="Arakawa K."/>
        </authorList>
    </citation>
    <scope>NUCLEOTIDE SEQUENCE [LARGE SCALE GENOMIC DNA]</scope>
</reference>
<proteinExistence type="predicted"/>
<dbReference type="AlphaFoldDB" id="A0AAV4TY17"/>
<gene>
    <name evidence="2" type="ORF">CEXT_228681</name>
</gene>
<evidence type="ECO:0000313" key="3">
    <source>
        <dbReference type="Proteomes" id="UP001054945"/>
    </source>
</evidence>
<sequence length="165" mass="18661">MHGFHLYSGNTTARSRWVMDRAAIVMRSDSRSRGTGFCTRLFEGPFESLTVVLKGRAFIISHRYLEWIDRFITHSSVRDLKEIMMKVSMNEMFTLEGLKFLSDKRWALNGTTGNDPATQTVPRLEEGGTSNCPVHGVDTDALPTLVESLQFASHTRNCQEEATDE</sequence>
<keyword evidence="3" id="KW-1185">Reference proteome</keyword>